<dbReference type="Proteomes" id="UP000198793">
    <property type="component" value="Unassembled WGS sequence"/>
</dbReference>
<keyword evidence="2" id="KW-1185">Reference proteome</keyword>
<sequence>MLRDETDPVRRDIFIGELAFNNEQRRLSRVVGRAVATRTGWQPLPGDRLPLEGHAFSTDPRLFGKRPGYVVLFTVARNERPDARDRFVTDDVCEPYEYVERLTRHTPEMLREVVLERGIDLGHQNDGAVVVPVGPDLVALPPIVRSAQTGRWTLSHAAEAEAVETFRNEFRRNDLFEIAGRRFVLPGRVPDVPTGAVNWQNDAEFLQAVLRRLRRNGDFGSGSEDFRLTERLATRLFSLYRDADAIGGRTQALLAARARLEEFVPKLSNGSGAVAAIADALHSHDGVRKALVALTEAERAELRRREGEAVRAETVQAVETEIGERIALRDDLGREAERVETLVASRSERLAEIEASIARATSLLEGRVATFVGEVREAGRLVANVLGSDDAGSVSAAGVGRVAGLAPWARADRPAPVTSIGIPDLATVLTARAKSLGLEADVFRTLDIHCRSGDVPVLTGDSVVTILRGYADVIAGGRLVRQPLDPSVLGPEDLWRHPGSGQPTALAAAWQQADAAPSKFLLVALDDLDRASLSDWLPAFRTAFREARPRNLLVVATTALPNSSDREVGDRHRRPLPGTSGGSNALVAALMRVGTGRTTELEPVPSLPPISADVRAVLLSLALAEGVSGADAGERLLTLHAAATAWGDDETACRLAVGCLTGRNARAALVVQPTPTNENARTGT</sequence>
<protein>
    <submittedName>
        <fullName evidence="1">Uncharacterized protein</fullName>
    </submittedName>
</protein>
<evidence type="ECO:0000313" key="2">
    <source>
        <dbReference type="Proteomes" id="UP000198793"/>
    </source>
</evidence>
<accession>A0A1H0M2Q4</accession>
<evidence type="ECO:0000313" key="1">
    <source>
        <dbReference type="EMBL" id="SDO74687.1"/>
    </source>
</evidence>
<dbReference type="OrthoDB" id="7058093at2"/>
<dbReference type="AlphaFoldDB" id="A0A1H0M2Q4"/>
<name>A0A1H0M2Q4_9HYPH</name>
<dbReference type="STRING" id="1166073.SAMN05192530_11244"/>
<gene>
    <name evidence="1" type="ORF">SAMN05192530_11244</name>
</gene>
<dbReference type="RefSeq" id="WP_090676532.1">
    <property type="nucleotide sequence ID" value="NZ_FNIT01000012.1"/>
</dbReference>
<dbReference type="EMBL" id="FNIT01000012">
    <property type="protein sequence ID" value="SDO74687.1"/>
    <property type="molecule type" value="Genomic_DNA"/>
</dbReference>
<proteinExistence type="predicted"/>
<reference evidence="1 2" key="1">
    <citation type="submission" date="2016-10" db="EMBL/GenBank/DDBJ databases">
        <authorList>
            <person name="de Groot N.N."/>
        </authorList>
    </citation>
    <scope>NUCLEOTIDE SEQUENCE [LARGE SCALE GENOMIC DNA]</scope>
    <source>
        <strain evidence="2">L7-484,KACC 16230,DSM 25025</strain>
    </source>
</reference>
<organism evidence="1 2">
    <name type="scientific">Aureimonas jatrophae</name>
    <dbReference type="NCBI Taxonomy" id="1166073"/>
    <lineage>
        <taxon>Bacteria</taxon>
        <taxon>Pseudomonadati</taxon>
        <taxon>Pseudomonadota</taxon>
        <taxon>Alphaproteobacteria</taxon>
        <taxon>Hyphomicrobiales</taxon>
        <taxon>Aurantimonadaceae</taxon>
        <taxon>Aureimonas</taxon>
    </lineage>
</organism>